<dbReference type="CDD" id="cd11386">
    <property type="entry name" value="MCP_signal"/>
    <property type="match status" value="1"/>
</dbReference>
<evidence type="ECO:0000256" key="1">
    <source>
        <dbReference type="ARBA" id="ARBA00004651"/>
    </source>
</evidence>
<dbReference type="SMART" id="SM00283">
    <property type="entry name" value="MA"/>
    <property type="match status" value="1"/>
</dbReference>
<evidence type="ECO:0000256" key="5">
    <source>
        <dbReference type="ARBA" id="ARBA00022989"/>
    </source>
</evidence>
<dbReference type="PROSITE" id="PS50885">
    <property type="entry name" value="HAMP"/>
    <property type="match status" value="2"/>
</dbReference>
<keyword evidence="8" id="KW-0807">Transducer</keyword>
<dbReference type="InterPro" id="IPR033480">
    <property type="entry name" value="sCache_2"/>
</dbReference>
<dbReference type="FunFam" id="1.10.287.950:FF:000001">
    <property type="entry name" value="Methyl-accepting chemotaxis sensory transducer"/>
    <property type="match status" value="1"/>
</dbReference>
<feature type="domain" description="HAMP" evidence="12">
    <location>
        <begin position="294"/>
        <end position="340"/>
    </location>
</feature>
<dbReference type="GO" id="GO:0004888">
    <property type="term" value="F:transmembrane signaling receptor activity"/>
    <property type="evidence" value="ECO:0007669"/>
    <property type="project" value="InterPro"/>
</dbReference>
<evidence type="ECO:0000256" key="9">
    <source>
        <dbReference type="SAM" id="MobiDB-lite"/>
    </source>
</evidence>
<keyword evidence="2" id="KW-1003">Cell membrane</keyword>
<dbReference type="SUPFAM" id="SSF58104">
    <property type="entry name" value="Methyl-accepting chemotaxis protein (MCP) signaling domain"/>
    <property type="match status" value="1"/>
</dbReference>
<feature type="region of interest" description="Disordered" evidence="9">
    <location>
        <begin position="594"/>
        <end position="648"/>
    </location>
</feature>
<dbReference type="GO" id="GO:0005886">
    <property type="term" value="C:plasma membrane"/>
    <property type="evidence" value="ECO:0007669"/>
    <property type="project" value="UniProtKB-SubCell"/>
</dbReference>
<feature type="region of interest" description="Disordered" evidence="9">
    <location>
        <begin position="391"/>
        <end position="410"/>
    </location>
</feature>
<keyword evidence="5 10" id="KW-1133">Transmembrane helix</keyword>
<dbReference type="Gene3D" id="3.30.450.20">
    <property type="entry name" value="PAS domain"/>
    <property type="match status" value="1"/>
</dbReference>
<dbReference type="Pfam" id="PF00672">
    <property type="entry name" value="HAMP"/>
    <property type="match status" value="1"/>
</dbReference>
<dbReference type="PANTHER" id="PTHR43531:SF11">
    <property type="entry name" value="METHYL-ACCEPTING CHEMOTAXIS PROTEIN 3"/>
    <property type="match status" value="1"/>
</dbReference>
<feature type="domain" description="HAMP" evidence="12">
    <location>
        <begin position="207"/>
        <end position="260"/>
    </location>
</feature>
<dbReference type="InterPro" id="IPR051310">
    <property type="entry name" value="MCP_chemotaxis"/>
</dbReference>
<dbReference type="SUPFAM" id="SSF158472">
    <property type="entry name" value="HAMP domain-like"/>
    <property type="match status" value="1"/>
</dbReference>
<dbReference type="SMART" id="SM01049">
    <property type="entry name" value="Cache_2"/>
    <property type="match status" value="1"/>
</dbReference>
<dbReference type="GO" id="GO:0007165">
    <property type="term" value="P:signal transduction"/>
    <property type="evidence" value="ECO:0007669"/>
    <property type="project" value="UniProtKB-KW"/>
</dbReference>
<feature type="region of interest" description="Disordered" evidence="9">
    <location>
        <begin position="264"/>
        <end position="284"/>
    </location>
</feature>
<sequence>MTLSISRKLGLLVALAALICISVTAVQLLSLRSAIMVERKALLKTQIETAISMTKGFKAQADAGKISQDEAKKLAGEALSAVRYGHDDYVFVNDDKATIIVHPKAELVGQNLWEKKDPNGVLLFQELIRQAKAGGGYTPYLWPRAGAEEPVAKLSYSALIPDWGWVVGTGVYMDDLSAIFWREVRTALLWSGSLLAVLFAVGWMLARTISRPIEKITQVMRELAGGKNSVTVPFKGRSDEIGRMAGAVEVFRNAAVEQKRLEEESERLRASQEAERERQAAADHEKAERLESFIADIGAGFARLSDGDLTVRMNKAVAAEFETIRGQFNGSVEKLETTLGSVVSSIGSIRSGLDEINTASNDLAHRTEQQAAGLEETTAALTEVTRAVNETAESAGRAQHSAETAQKNAEKGGTIVGQAVEAMAQIEKSSEEIGKIIGVIDEIAFQTNLLALNAGVEAARAGEAGKGFAVVAQEVRALAQRSAEAAKEIKELISKSSEQVGRGVELVTASGKSLEEIVAQVASMSQEVKEIAKTTREQAANLKEVSTAADQMDKVTQQNAAMVEETTAAAQTLANETDHLAELIAQFRTAASAGHASQGARTVRRQAAAAAPRPAAKPAPRPVPQMRTAGAGGAAPKAAPANEGWEEF</sequence>
<keyword evidence="6 10" id="KW-0472">Membrane</keyword>
<evidence type="ECO:0000259" key="12">
    <source>
        <dbReference type="PROSITE" id="PS50885"/>
    </source>
</evidence>
<dbReference type="EMBL" id="FUXL01000005">
    <property type="protein sequence ID" value="SKA05844.1"/>
    <property type="molecule type" value="Genomic_DNA"/>
</dbReference>
<dbReference type="AlphaFoldDB" id="A0A1T4QQ88"/>
<dbReference type="Gene3D" id="1.10.287.950">
    <property type="entry name" value="Methyl-accepting chemotaxis protein"/>
    <property type="match status" value="1"/>
</dbReference>
<dbReference type="STRING" id="1365950.SAMN05428963_105180"/>
<dbReference type="SMART" id="SM00304">
    <property type="entry name" value="HAMP"/>
    <property type="match status" value="3"/>
</dbReference>
<evidence type="ECO:0000256" key="3">
    <source>
        <dbReference type="ARBA" id="ARBA00022500"/>
    </source>
</evidence>
<dbReference type="Pfam" id="PF17200">
    <property type="entry name" value="sCache_2"/>
    <property type="match status" value="1"/>
</dbReference>
<dbReference type="InterPro" id="IPR004089">
    <property type="entry name" value="MCPsignal_dom"/>
</dbReference>
<comment type="similarity">
    <text evidence="7">Belongs to the methyl-accepting chemotaxis (MCP) protein family.</text>
</comment>
<feature type="compositionally biased region" description="Low complexity" evidence="9">
    <location>
        <begin position="605"/>
        <end position="614"/>
    </location>
</feature>
<evidence type="ECO:0000256" key="4">
    <source>
        <dbReference type="ARBA" id="ARBA00022692"/>
    </source>
</evidence>
<evidence type="ECO:0000313" key="13">
    <source>
        <dbReference type="EMBL" id="SKA05844.1"/>
    </source>
</evidence>
<dbReference type="GO" id="GO:0006935">
    <property type="term" value="P:chemotaxis"/>
    <property type="evidence" value="ECO:0007669"/>
    <property type="project" value="UniProtKB-KW"/>
</dbReference>
<evidence type="ECO:0000313" key="14">
    <source>
        <dbReference type="Proteomes" id="UP000190135"/>
    </source>
</evidence>
<feature type="domain" description="Methyl-accepting transducer" evidence="11">
    <location>
        <begin position="345"/>
        <end position="574"/>
    </location>
</feature>
<dbReference type="Gene3D" id="6.10.340.10">
    <property type="match status" value="1"/>
</dbReference>
<evidence type="ECO:0000259" key="11">
    <source>
        <dbReference type="PROSITE" id="PS50111"/>
    </source>
</evidence>
<reference evidence="13 14" key="1">
    <citation type="submission" date="2017-02" db="EMBL/GenBank/DDBJ databases">
        <authorList>
            <person name="Peterson S.W."/>
        </authorList>
    </citation>
    <scope>NUCLEOTIDE SEQUENCE [LARGE SCALE GENOMIC DNA]</scope>
    <source>
        <strain evidence="13 14">USBA 369</strain>
    </source>
</reference>
<keyword evidence="14" id="KW-1185">Reference proteome</keyword>
<evidence type="ECO:0000256" key="8">
    <source>
        <dbReference type="PROSITE-ProRule" id="PRU00284"/>
    </source>
</evidence>
<dbReference type="InterPro" id="IPR003660">
    <property type="entry name" value="HAMP_dom"/>
</dbReference>
<proteinExistence type="inferred from homology"/>
<protein>
    <submittedName>
        <fullName evidence="13">Methyl-accepting chemotaxis sensory transducer with Cache sensor</fullName>
    </submittedName>
</protein>
<organism evidence="13 14">
    <name type="scientific">Consotaella salsifontis</name>
    <dbReference type="NCBI Taxonomy" id="1365950"/>
    <lineage>
        <taxon>Bacteria</taxon>
        <taxon>Pseudomonadati</taxon>
        <taxon>Pseudomonadota</taxon>
        <taxon>Alphaproteobacteria</taxon>
        <taxon>Hyphomicrobiales</taxon>
        <taxon>Aurantimonadaceae</taxon>
        <taxon>Consotaella</taxon>
    </lineage>
</organism>
<keyword evidence="4 10" id="KW-0812">Transmembrane</keyword>
<dbReference type="CDD" id="cd06225">
    <property type="entry name" value="HAMP"/>
    <property type="match status" value="1"/>
</dbReference>
<evidence type="ECO:0000256" key="10">
    <source>
        <dbReference type="SAM" id="Phobius"/>
    </source>
</evidence>
<name>A0A1T4QQ88_9HYPH</name>
<feature type="transmembrane region" description="Helical" evidence="10">
    <location>
        <begin position="187"/>
        <end position="206"/>
    </location>
</feature>
<dbReference type="OrthoDB" id="2489132at2"/>
<dbReference type="InterPro" id="IPR004090">
    <property type="entry name" value="Chemotax_Me-accpt_rcpt"/>
</dbReference>
<keyword evidence="3" id="KW-0145">Chemotaxis</keyword>
<dbReference type="PRINTS" id="PR00260">
    <property type="entry name" value="CHEMTRNSDUCR"/>
</dbReference>
<dbReference type="PROSITE" id="PS50111">
    <property type="entry name" value="CHEMOTAXIS_TRANSDUC_2"/>
    <property type="match status" value="1"/>
</dbReference>
<dbReference type="RefSeq" id="WP_078708081.1">
    <property type="nucleotide sequence ID" value="NZ_FUXL01000005.1"/>
</dbReference>
<gene>
    <name evidence="13" type="ORF">SAMN05428963_105180</name>
</gene>
<dbReference type="Proteomes" id="UP000190135">
    <property type="component" value="Unassembled WGS sequence"/>
</dbReference>
<evidence type="ECO:0000256" key="7">
    <source>
        <dbReference type="ARBA" id="ARBA00029447"/>
    </source>
</evidence>
<accession>A0A1T4QQ88</accession>
<dbReference type="Pfam" id="PF00015">
    <property type="entry name" value="MCPsignal"/>
    <property type="match status" value="1"/>
</dbReference>
<evidence type="ECO:0000256" key="2">
    <source>
        <dbReference type="ARBA" id="ARBA00022475"/>
    </source>
</evidence>
<evidence type="ECO:0000256" key="6">
    <source>
        <dbReference type="ARBA" id="ARBA00023136"/>
    </source>
</evidence>
<dbReference type="PANTHER" id="PTHR43531">
    <property type="entry name" value="PROTEIN ICFG"/>
    <property type="match status" value="1"/>
</dbReference>
<comment type="subcellular location">
    <subcellularLocation>
        <location evidence="1">Cell membrane</location>
        <topology evidence="1">Multi-pass membrane protein</topology>
    </subcellularLocation>
</comment>